<evidence type="ECO:0000256" key="4">
    <source>
        <dbReference type="ARBA" id="ARBA00022793"/>
    </source>
</evidence>
<accession>K0RN37</accession>
<evidence type="ECO:0000313" key="16">
    <source>
        <dbReference type="Proteomes" id="UP000266841"/>
    </source>
</evidence>
<keyword evidence="6 11" id="KW-0620">Polyamine biosynthesis</keyword>
<protein>
    <recommendedName>
        <fullName evidence="14">PABS domain-containing protein</fullName>
    </recommendedName>
</protein>
<dbReference type="InterPro" id="IPR030373">
    <property type="entry name" value="PABS_CS"/>
</dbReference>
<proteinExistence type="inferred from homology"/>
<dbReference type="PROSITE" id="PS01330">
    <property type="entry name" value="PABS_1"/>
    <property type="match status" value="1"/>
</dbReference>
<keyword evidence="10" id="KW-0670">Pyruvate</keyword>
<dbReference type="InterPro" id="IPR003826">
    <property type="entry name" value="AdoMetDC_fam_prok"/>
</dbReference>
<comment type="cofactor">
    <cofactor evidence="1">
        <name>pyruvate</name>
        <dbReference type="ChEBI" id="CHEBI:15361"/>
    </cofactor>
</comment>
<feature type="region of interest" description="Disordered" evidence="12">
    <location>
        <begin position="111"/>
        <end position="133"/>
    </location>
</feature>
<dbReference type="AlphaFoldDB" id="K0RN37"/>
<sequence>MDRSARSSPSTIDRAWYVPLQSNTYLHQPSCQQPSCERSCGPSAGKHDTYRQYAAAWDRAYTDADRYVVSTWYICRLEERCQDRSKRQIPNPHRAEEDKNYSSDNMVIQRADRPAARGKRDIPNRGAGEDMSSKGGRKLRVFEINLSVGFILLSIALSATVAFSVGVVLNVYAIGARTPGPESDRDFFEAPDAPLDVRGTSLPTSSIVTTKVVYKTKSSGDEPDASSERNYFSCAIHSAEEDGDDDSEDDESSSDDSEDGEEREEKLSNSSGQQLFLEMEGASPDFLASKESLMKAMYKIASAAQPSVDTSVTTQCYSYEGGKVYCGGFIQDSQFAIHTAPGSGKMSFDIFTCGKSDLIDLVPTVKELLVLNHLSGDDVKPRIRWSHWLRGFRHEDDAQIDPHLVPLEQDLGDDVSGLSDVKEIVVSRTTSFQRVDIISMLNRESHQIGAEEKYYQRYLKSLSRDGSYESLHPEFFQPDRILYLDGVLQSTLYGDAPYHESLVHPAMIAHPNPKRVAIIGGGEGATLREVLKHKTVEKVVMVEIDGELVELCTEYLPQWNRCDDIQGSTEICFDDPRAQVDFRDAFAWFIDSFGDKDNLKDEQFDVIIMDALDPDRFVDIVGSLYKNDLFVQSLFNGLKDDGVFVVQLGETDYVDDPPYQSMAPDTALMLDTIKSAGFDSMVNYENPHCFFGAPWTFMVSFKNYNTRSRWYRSSAEIEIDLHSRILSTKSGKPPLRYIDGSSMAEQQTPRPALERVYCRKSKLPWECQYDWFGVDLSSRAIHIAPATWNLMQSNKSGSGMAELLDLAKSTNFIPLGDQYMILGTGEDTPLSDNMADGKVPVYTQLFATGVFSPNTEMMRKGLGEIRRRTDMDRSWMVVREVQPENELFSSVNGAIAEPTRGARTLPYDRATDQPTDQVIKTRRVHLPDLAIFGLRQRRRRSVTRDSGKTARDWVLSTSDGADKSTTDDAMMVVFEVDGCHGLTRTDPLDPSVCCREDTQPSRIDPSAPRTLLAAGKKFIGIIGSGPGLEISKTYDLSI</sequence>
<dbReference type="GO" id="GO:0004014">
    <property type="term" value="F:adenosylmethionine decarboxylase activity"/>
    <property type="evidence" value="ECO:0007669"/>
    <property type="project" value="InterPro"/>
</dbReference>
<evidence type="ECO:0000256" key="10">
    <source>
        <dbReference type="ARBA" id="ARBA00023317"/>
    </source>
</evidence>
<keyword evidence="8" id="KW-0456">Lyase</keyword>
<keyword evidence="13" id="KW-0472">Membrane</keyword>
<feature type="region of interest" description="Disordered" evidence="12">
    <location>
        <begin position="239"/>
        <end position="272"/>
    </location>
</feature>
<dbReference type="PANTHER" id="PTHR43317">
    <property type="entry name" value="THERMOSPERMINE SYNTHASE ACAULIS5"/>
    <property type="match status" value="1"/>
</dbReference>
<keyword evidence="7" id="KW-0865">Zymogen</keyword>
<dbReference type="InterPro" id="IPR029063">
    <property type="entry name" value="SAM-dependent_MTases_sf"/>
</dbReference>
<evidence type="ECO:0000313" key="15">
    <source>
        <dbReference type="EMBL" id="EJK48157.1"/>
    </source>
</evidence>
<evidence type="ECO:0000256" key="7">
    <source>
        <dbReference type="ARBA" id="ARBA00023145"/>
    </source>
</evidence>
<evidence type="ECO:0000256" key="2">
    <source>
        <dbReference type="ARBA" id="ARBA00007867"/>
    </source>
</evidence>
<evidence type="ECO:0000256" key="3">
    <source>
        <dbReference type="ARBA" id="ARBA00022679"/>
    </source>
</evidence>
<dbReference type="eggNOG" id="KOG1562">
    <property type="taxonomic scope" value="Eukaryota"/>
</dbReference>
<comment type="similarity">
    <text evidence="2">Belongs to the spermidine/spermine synthase family.</text>
</comment>
<dbReference type="Gene3D" id="3.40.50.150">
    <property type="entry name" value="Vaccinia Virus protein VP39"/>
    <property type="match status" value="1"/>
</dbReference>
<dbReference type="InterPro" id="IPR016067">
    <property type="entry name" value="S-AdoMet_deCO2ase_core"/>
</dbReference>
<evidence type="ECO:0000256" key="6">
    <source>
        <dbReference type="ARBA" id="ARBA00023115"/>
    </source>
</evidence>
<keyword evidence="3 11" id="KW-0808">Transferase</keyword>
<name>K0RN37_THAOC</name>
<keyword evidence="13" id="KW-1133">Transmembrane helix</keyword>
<evidence type="ECO:0000256" key="13">
    <source>
        <dbReference type="SAM" id="Phobius"/>
    </source>
</evidence>
<evidence type="ECO:0000256" key="1">
    <source>
        <dbReference type="ARBA" id="ARBA00001928"/>
    </source>
</evidence>
<feature type="transmembrane region" description="Helical" evidence="13">
    <location>
        <begin position="144"/>
        <end position="173"/>
    </location>
</feature>
<gene>
    <name evidence="15" type="ORF">THAOC_33072</name>
</gene>
<dbReference type="HAMAP" id="MF_00198">
    <property type="entry name" value="Spermidine_synth"/>
    <property type="match status" value="1"/>
</dbReference>
<keyword evidence="5" id="KW-0068">Autocatalytic cleavage</keyword>
<dbReference type="GO" id="GO:0008295">
    <property type="term" value="P:spermidine biosynthetic process"/>
    <property type="evidence" value="ECO:0007669"/>
    <property type="project" value="InterPro"/>
</dbReference>
<dbReference type="EMBL" id="AGNL01046208">
    <property type="protein sequence ID" value="EJK48157.1"/>
    <property type="molecule type" value="Genomic_DNA"/>
</dbReference>
<feature type="compositionally biased region" description="Basic and acidic residues" evidence="12">
    <location>
        <begin position="111"/>
        <end position="132"/>
    </location>
</feature>
<evidence type="ECO:0000256" key="5">
    <source>
        <dbReference type="ARBA" id="ARBA00022813"/>
    </source>
</evidence>
<dbReference type="InterPro" id="IPR001045">
    <property type="entry name" value="Spermi_synthase"/>
</dbReference>
<dbReference type="PROSITE" id="PS51006">
    <property type="entry name" value="PABS_2"/>
    <property type="match status" value="1"/>
</dbReference>
<comment type="caution">
    <text evidence="15">The sequence shown here is derived from an EMBL/GenBank/DDBJ whole genome shotgun (WGS) entry which is preliminary data.</text>
</comment>
<dbReference type="Pfam" id="PF02675">
    <property type="entry name" value="AdoMet_dc"/>
    <property type="match status" value="1"/>
</dbReference>
<dbReference type="SUPFAM" id="SSF56276">
    <property type="entry name" value="S-adenosylmethionine decarboxylase"/>
    <property type="match status" value="1"/>
</dbReference>
<keyword evidence="9" id="KW-0704">Schiff base</keyword>
<feature type="compositionally biased region" description="Acidic residues" evidence="12">
    <location>
        <begin position="241"/>
        <end position="262"/>
    </location>
</feature>
<evidence type="ECO:0000256" key="11">
    <source>
        <dbReference type="PROSITE-ProRule" id="PRU00354"/>
    </source>
</evidence>
<evidence type="ECO:0000259" key="14">
    <source>
        <dbReference type="PROSITE" id="PS51006"/>
    </source>
</evidence>
<feature type="domain" description="PABS" evidence="14">
    <location>
        <begin position="403"/>
        <end position="702"/>
    </location>
</feature>
<dbReference type="OrthoDB" id="44895at2759"/>
<dbReference type="CDD" id="cd02440">
    <property type="entry name" value="AdoMet_MTases"/>
    <property type="match status" value="1"/>
</dbReference>
<dbReference type="InterPro" id="IPR030374">
    <property type="entry name" value="PABS"/>
</dbReference>
<keyword evidence="4" id="KW-0210">Decarboxylase</keyword>
<feature type="active site" description="Proton acceptor" evidence="11">
    <location>
        <position position="610"/>
    </location>
</feature>
<feature type="non-terminal residue" evidence="15">
    <location>
        <position position="1038"/>
    </location>
</feature>
<dbReference type="Pfam" id="PF01564">
    <property type="entry name" value="Spermine_synth"/>
    <property type="match status" value="1"/>
</dbReference>
<dbReference type="SUPFAM" id="SSF53335">
    <property type="entry name" value="S-adenosyl-L-methionine-dependent methyltransferases"/>
    <property type="match status" value="1"/>
</dbReference>
<dbReference type="Proteomes" id="UP000266841">
    <property type="component" value="Unassembled WGS sequence"/>
</dbReference>
<evidence type="ECO:0000256" key="8">
    <source>
        <dbReference type="ARBA" id="ARBA00023239"/>
    </source>
</evidence>
<evidence type="ECO:0000256" key="9">
    <source>
        <dbReference type="ARBA" id="ARBA00023270"/>
    </source>
</evidence>
<keyword evidence="16" id="KW-1185">Reference proteome</keyword>
<keyword evidence="13" id="KW-0812">Transmembrane</keyword>
<dbReference type="PANTHER" id="PTHR43317:SF1">
    <property type="entry name" value="THERMOSPERMINE SYNTHASE ACAULIS5"/>
    <property type="match status" value="1"/>
</dbReference>
<organism evidence="15 16">
    <name type="scientific">Thalassiosira oceanica</name>
    <name type="common">Marine diatom</name>
    <dbReference type="NCBI Taxonomy" id="159749"/>
    <lineage>
        <taxon>Eukaryota</taxon>
        <taxon>Sar</taxon>
        <taxon>Stramenopiles</taxon>
        <taxon>Ochrophyta</taxon>
        <taxon>Bacillariophyta</taxon>
        <taxon>Coscinodiscophyceae</taxon>
        <taxon>Thalassiosirophycidae</taxon>
        <taxon>Thalassiosirales</taxon>
        <taxon>Thalassiosiraceae</taxon>
        <taxon>Thalassiosira</taxon>
    </lineage>
</organism>
<reference evidence="15 16" key="1">
    <citation type="journal article" date="2012" name="Genome Biol.">
        <title>Genome and low-iron response of an oceanic diatom adapted to chronic iron limitation.</title>
        <authorList>
            <person name="Lommer M."/>
            <person name="Specht M."/>
            <person name="Roy A.S."/>
            <person name="Kraemer L."/>
            <person name="Andreson R."/>
            <person name="Gutowska M.A."/>
            <person name="Wolf J."/>
            <person name="Bergner S.V."/>
            <person name="Schilhabel M.B."/>
            <person name="Klostermeier U.C."/>
            <person name="Beiko R.G."/>
            <person name="Rosenstiel P."/>
            <person name="Hippler M."/>
            <person name="Laroche J."/>
        </authorList>
    </citation>
    <scope>NUCLEOTIDE SEQUENCE [LARGE SCALE GENOMIC DNA]</scope>
    <source>
        <strain evidence="15 16">CCMP1005</strain>
    </source>
</reference>
<dbReference type="GO" id="GO:0010487">
    <property type="term" value="F:thermospermine synthase activity"/>
    <property type="evidence" value="ECO:0007669"/>
    <property type="project" value="UniProtKB-ARBA"/>
</dbReference>
<dbReference type="Gene3D" id="3.60.90.10">
    <property type="entry name" value="S-adenosylmethionine decarboxylase"/>
    <property type="match status" value="1"/>
</dbReference>
<evidence type="ECO:0000256" key="12">
    <source>
        <dbReference type="SAM" id="MobiDB-lite"/>
    </source>
</evidence>